<dbReference type="PIRSF" id="PIRSF006268">
    <property type="entry name" value="ApbE"/>
    <property type="match status" value="1"/>
</dbReference>
<evidence type="ECO:0000256" key="2">
    <source>
        <dbReference type="ARBA" id="ARBA00016337"/>
    </source>
</evidence>
<comment type="catalytic activity">
    <reaction evidence="9 10">
        <text>L-threonyl-[protein] + FAD = FMN-L-threonyl-[protein] + AMP + H(+)</text>
        <dbReference type="Rhea" id="RHEA:36847"/>
        <dbReference type="Rhea" id="RHEA-COMP:11060"/>
        <dbReference type="Rhea" id="RHEA-COMP:11061"/>
        <dbReference type="ChEBI" id="CHEBI:15378"/>
        <dbReference type="ChEBI" id="CHEBI:30013"/>
        <dbReference type="ChEBI" id="CHEBI:57692"/>
        <dbReference type="ChEBI" id="CHEBI:74257"/>
        <dbReference type="ChEBI" id="CHEBI:456215"/>
        <dbReference type="EC" id="2.7.1.180"/>
    </reaction>
</comment>
<evidence type="ECO:0000313" key="13">
    <source>
        <dbReference type="Proteomes" id="UP000051861"/>
    </source>
</evidence>
<feature type="binding site" evidence="11">
    <location>
        <position position="274"/>
    </location>
    <ligand>
        <name>Mg(2+)</name>
        <dbReference type="ChEBI" id="CHEBI:18420"/>
    </ligand>
</feature>
<dbReference type="Gene3D" id="3.10.520.10">
    <property type="entry name" value="ApbE-like domains"/>
    <property type="match status" value="1"/>
</dbReference>
<dbReference type="AlphaFoldDB" id="A0A0S7Y619"/>
<dbReference type="GO" id="GO:0046872">
    <property type="term" value="F:metal ion binding"/>
    <property type="evidence" value="ECO:0007669"/>
    <property type="project" value="UniProtKB-UniRule"/>
</dbReference>
<reference evidence="12 13" key="1">
    <citation type="journal article" date="2015" name="Microbiome">
        <title>Genomic resolution of linkages in carbon, nitrogen, and sulfur cycling among widespread estuary sediment bacteria.</title>
        <authorList>
            <person name="Baker B.J."/>
            <person name="Lazar C.S."/>
            <person name="Teske A.P."/>
            <person name="Dick G.J."/>
        </authorList>
    </citation>
    <scope>NUCLEOTIDE SEQUENCE [LARGE SCALE GENOMIC DNA]</scope>
    <source>
        <strain evidence="12">DG_54_3</strain>
    </source>
</reference>
<evidence type="ECO:0000256" key="7">
    <source>
        <dbReference type="ARBA" id="ARBA00022842"/>
    </source>
</evidence>
<evidence type="ECO:0000313" key="12">
    <source>
        <dbReference type="EMBL" id="KPJ70197.1"/>
    </source>
</evidence>
<dbReference type="Proteomes" id="UP000051861">
    <property type="component" value="Unassembled WGS sequence"/>
</dbReference>
<dbReference type="Pfam" id="PF02424">
    <property type="entry name" value="ApbE"/>
    <property type="match status" value="1"/>
</dbReference>
<comment type="caution">
    <text evidence="12">The sequence shown here is derived from an EMBL/GenBank/DDBJ whole genome shotgun (WGS) entry which is preliminary data.</text>
</comment>
<dbReference type="InterPro" id="IPR024932">
    <property type="entry name" value="ApbE"/>
</dbReference>
<sequence length="319" mass="36158">MNPIILWIPPLDKKALLFLVILFSLFTGCSPKEEWNRATLLYFDTICEMNVFCEPRRFEACQKEVHRVFAEVEAYFSPGIKDYDNPLVLDLFDKAFRVYQDSNGFFDITVAPLSRLWGFIDKKYHLPPPKEIKKTLRIVGMDKIKKDKGRLALLPDMELDWGGIAKGLGIDLAAEALKEIGISRAFINSGGDLFCWGRNPSNHSWKIGITHPRKKGYLGVLSLSELGVATTGDYQRCFETDNVRYHHVFDPHTGYPSRNKQSVTVIGPQTLYCDALSTALFASPHPQKIIREYPEYGAIIVDSEGNIHTVGKTFPLELL</sequence>
<dbReference type="EC" id="2.7.1.180" evidence="1 10"/>
<keyword evidence="3 10" id="KW-0285">Flavoprotein</keyword>
<comment type="similarity">
    <text evidence="10">Belongs to the ApbE family.</text>
</comment>
<dbReference type="SUPFAM" id="SSF143631">
    <property type="entry name" value="ApbE-like"/>
    <property type="match status" value="1"/>
</dbReference>
<dbReference type="PANTHER" id="PTHR30040:SF2">
    <property type="entry name" value="FAD:PROTEIN FMN TRANSFERASE"/>
    <property type="match status" value="1"/>
</dbReference>
<evidence type="ECO:0000256" key="5">
    <source>
        <dbReference type="ARBA" id="ARBA00022723"/>
    </source>
</evidence>
<evidence type="ECO:0000256" key="8">
    <source>
        <dbReference type="ARBA" id="ARBA00031306"/>
    </source>
</evidence>
<dbReference type="PANTHER" id="PTHR30040">
    <property type="entry name" value="THIAMINE BIOSYNTHESIS LIPOPROTEIN APBE"/>
    <property type="match status" value="1"/>
</dbReference>
<feature type="binding site" evidence="11">
    <location>
        <position position="278"/>
    </location>
    <ligand>
        <name>Mg(2+)</name>
        <dbReference type="ChEBI" id="CHEBI:18420"/>
    </ligand>
</feature>
<evidence type="ECO:0000256" key="4">
    <source>
        <dbReference type="ARBA" id="ARBA00022679"/>
    </source>
</evidence>
<accession>A0A0S7Y619</accession>
<feature type="binding site" evidence="11">
    <location>
        <position position="163"/>
    </location>
    <ligand>
        <name>Mg(2+)</name>
        <dbReference type="ChEBI" id="CHEBI:18420"/>
    </ligand>
</feature>
<evidence type="ECO:0000256" key="6">
    <source>
        <dbReference type="ARBA" id="ARBA00022827"/>
    </source>
</evidence>
<keyword evidence="7 10" id="KW-0460">Magnesium</keyword>
<keyword evidence="4 10" id="KW-0808">Transferase</keyword>
<organism evidence="12 13">
    <name type="scientific">candidate division WOR-1 bacterium DG_54_3</name>
    <dbReference type="NCBI Taxonomy" id="1703775"/>
    <lineage>
        <taxon>Bacteria</taxon>
        <taxon>Bacillati</taxon>
        <taxon>Saganbacteria</taxon>
    </lineage>
</organism>
<keyword evidence="5 10" id="KW-0479">Metal-binding</keyword>
<gene>
    <name evidence="12" type="ORF">AMJ44_00305</name>
</gene>
<keyword evidence="6 10" id="KW-0274">FAD</keyword>
<protein>
    <recommendedName>
        <fullName evidence="2 10">FAD:protein FMN transferase</fullName>
        <ecNumber evidence="1 10">2.7.1.180</ecNumber>
    </recommendedName>
    <alternativeName>
        <fullName evidence="8 10">Flavin transferase</fullName>
    </alternativeName>
</protein>
<evidence type="ECO:0000256" key="1">
    <source>
        <dbReference type="ARBA" id="ARBA00011955"/>
    </source>
</evidence>
<evidence type="ECO:0000256" key="3">
    <source>
        <dbReference type="ARBA" id="ARBA00022630"/>
    </source>
</evidence>
<comment type="cofactor">
    <cofactor evidence="11">
        <name>Mg(2+)</name>
        <dbReference type="ChEBI" id="CHEBI:18420"/>
    </cofactor>
    <cofactor evidence="11">
        <name>Mn(2+)</name>
        <dbReference type="ChEBI" id="CHEBI:29035"/>
    </cofactor>
    <text evidence="11">Magnesium. Can also use manganese.</text>
</comment>
<evidence type="ECO:0000256" key="9">
    <source>
        <dbReference type="ARBA" id="ARBA00048540"/>
    </source>
</evidence>
<evidence type="ECO:0000256" key="11">
    <source>
        <dbReference type="PIRSR" id="PIRSR006268-2"/>
    </source>
</evidence>
<evidence type="ECO:0000256" key="10">
    <source>
        <dbReference type="PIRNR" id="PIRNR006268"/>
    </source>
</evidence>
<name>A0A0S7Y619_UNCSA</name>
<dbReference type="GO" id="GO:0016740">
    <property type="term" value="F:transferase activity"/>
    <property type="evidence" value="ECO:0007669"/>
    <property type="project" value="UniProtKB-UniRule"/>
</dbReference>
<dbReference type="InterPro" id="IPR003374">
    <property type="entry name" value="ApbE-like_sf"/>
</dbReference>
<dbReference type="EMBL" id="LIZX01000004">
    <property type="protein sequence ID" value="KPJ70197.1"/>
    <property type="molecule type" value="Genomic_DNA"/>
</dbReference>
<proteinExistence type="inferred from homology"/>